<evidence type="ECO:0000256" key="1">
    <source>
        <dbReference type="SAM" id="MobiDB-lite"/>
    </source>
</evidence>
<feature type="compositionally biased region" description="Polar residues" evidence="1">
    <location>
        <begin position="1"/>
        <end position="15"/>
    </location>
</feature>
<feature type="region of interest" description="Disordered" evidence="1">
    <location>
        <begin position="1"/>
        <end position="23"/>
    </location>
</feature>
<dbReference type="Pfam" id="PF14440">
    <property type="entry name" value="XOO_2897-deam"/>
    <property type="match status" value="1"/>
</dbReference>
<comment type="caution">
    <text evidence="3">The sequence shown here is derived from an EMBL/GenBank/DDBJ whole genome shotgun (WGS) entry which is preliminary data.</text>
</comment>
<dbReference type="AlphaFoldDB" id="A0A8S9T3Q1"/>
<feature type="region of interest" description="Disordered" evidence="1">
    <location>
        <begin position="246"/>
        <end position="267"/>
    </location>
</feature>
<keyword evidence="4" id="KW-1185">Reference proteome</keyword>
<dbReference type="EMBL" id="JHEG04000001">
    <property type="protein sequence ID" value="KAF3886736.1"/>
    <property type="molecule type" value="Genomic_DNA"/>
</dbReference>
<proteinExistence type="predicted"/>
<feature type="region of interest" description="Disordered" evidence="1">
    <location>
        <begin position="387"/>
        <end position="410"/>
    </location>
</feature>
<gene>
    <name evidence="3" type="ORF">DA73_0400015545</name>
</gene>
<evidence type="ECO:0000313" key="4">
    <source>
        <dbReference type="Proteomes" id="UP000029738"/>
    </source>
</evidence>
<dbReference type="RefSeq" id="WP_050045824.1">
    <property type="nucleotide sequence ID" value="NZ_JHEG04000001.1"/>
</dbReference>
<name>A0A8S9T3Q1_9CYAN</name>
<evidence type="ECO:0000313" key="3">
    <source>
        <dbReference type="EMBL" id="KAF3886736.1"/>
    </source>
</evidence>
<protein>
    <submittedName>
        <fullName evidence="3">DUF4157 domain-containing protein</fullName>
    </submittedName>
</protein>
<evidence type="ECO:0000259" key="2">
    <source>
        <dbReference type="Pfam" id="PF13699"/>
    </source>
</evidence>
<dbReference type="Pfam" id="PF13699">
    <property type="entry name" value="eCIS_core"/>
    <property type="match status" value="1"/>
</dbReference>
<dbReference type="Proteomes" id="UP000029738">
    <property type="component" value="Unassembled WGS sequence"/>
</dbReference>
<feature type="compositionally biased region" description="Acidic residues" evidence="1">
    <location>
        <begin position="799"/>
        <end position="835"/>
    </location>
</feature>
<feature type="compositionally biased region" description="Basic and acidic residues" evidence="1">
    <location>
        <begin position="250"/>
        <end position="260"/>
    </location>
</feature>
<dbReference type="InterPro" id="IPR032722">
    <property type="entry name" value="Deaminase_XOO_2897"/>
</dbReference>
<accession>A0A8S9T3Q1</accession>
<organism evidence="3 4">
    <name type="scientific">Tolypothrix bouteillei VB521301</name>
    <dbReference type="NCBI Taxonomy" id="1479485"/>
    <lineage>
        <taxon>Bacteria</taxon>
        <taxon>Bacillati</taxon>
        <taxon>Cyanobacteriota</taxon>
        <taxon>Cyanophyceae</taxon>
        <taxon>Nostocales</taxon>
        <taxon>Tolypothrichaceae</taxon>
        <taxon>Tolypothrix</taxon>
    </lineage>
</organism>
<reference evidence="3" key="2">
    <citation type="submission" date="2019-11" db="EMBL/GenBank/DDBJ databases">
        <title>Improved Assembly of Tolypothrix boutellei genome.</title>
        <authorList>
            <person name="Sarangi A.N."/>
            <person name="Mukherjee M."/>
            <person name="Ghosh S."/>
            <person name="Singh D."/>
            <person name="Das A."/>
            <person name="Kant S."/>
            <person name="Prusty A."/>
            <person name="Tripathy S."/>
        </authorList>
    </citation>
    <scope>NUCLEOTIDE SEQUENCE</scope>
    <source>
        <strain evidence="3">VB521301</strain>
    </source>
</reference>
<sequence length="841" mass="94590">MTSKRIAQTNQQQKSETAKASGILQRAGVRSVSDVGGKLDEQEAMRLSNSAFPKDLSQVPISTATTPQQIIVKQIVSPVVQRMGRRIDYQEDMVVLDDISSYREDNHVRDGRNVAVFYYPYPGTKTVRASGNGQHSEFNIDQALTQPQRDQVNRIHSEFKPCNDGPGGGCETMIQQNYSNLNDNQITYWWEYGEEYEKVAGRAHKKDEHSWGKEYRSSQRLKEMSKLRRIGLANDPVVQQVKTSASGHLGEGKTAQREEMLEASGDRIGTSEVKLENTTRLPDKLKAGIQTLSGLSMDDVKVHYNSSKPAQLQALAYTQGTDIHVGRGQERYLPHEAWHVVQQKHGRVQPTMQMKGTAINDDSALEKEADVMGAKALQIQNVKGADLNVNSSSQERENQEKGAGGGSFEMPSARCPVAQMIHNIKATEVDFATLEGINKSKGSLFSWQKNAKEIYDYINNVRKVMEDDDDLEALNKQEKNIDTIVEKLDTLTQSLKSYDKFSSTRETRSKNPEKTQSTISDEIASSLIKLGKAFSEFKATFPLHTGGFSAKARAHEISVTNIPQNGYVEDKTWFQMINLNNQPLDKKVYKNPIQVQEQASNLVFPSDLRELDQTKWLETIEKRLKMLGQPESQEWKSVPMSKDRDGGQVTNMANTNATTYAMLASVPNWEKSRWEWLHIRAASLGGATDGTNLVVGTRDVNTHMMPFEANIRALANIVSQNKNYKHLAVTFSFSERDEKAKHKVEKIIIEWKLVKKDNAEVKEIEGKAIFKPLNTNASISKTEVEMLEETLKEKREEVNGDSDMEIDESSDTEIDESSDMEIDESSDMEIDESSDTEMPIN</sequence>
<feature type="domain" description="eCIS core" evidence="2">
    <location>
        <begin position="281"/>
        <end position="346"/>
    </location>
</feature>
<dbReference type="OrthoDB" id="292792at2"/>
<dbReference type="InterPro" id="IPR025295">
    <property type="entry name" value="eCIS_core_dom"/>
</dbReference>
<reference evidence="3" key="1">
    <citation type="journal article" date="2015" name="Genome Announc.">
        <title>Draft Genome Sequence of Tolypothrix boutellei Strain VB521301.</title>
        <authorList>
            <person name="Chandrababunaidu M.M."/>
            <person name="Singh D."/>
            <person name="Sen D."/>
            <person name="Bhan S."/>
            <person name="Das S."/>
            <person name="Gupta A."/>
            <person name="Adhikary S.P."/>
            <person name="Tripathy S."/>
        </authorList>
    </citation>
    <scope>NUCLEOTIDE SEQUENCE</scope>
    <source>
        <strain evidence="3">VB521301</strain>
    </source>
</reference>
<feature type="region of interest" description="Disordered" evidence="1">
    <location>
        <begin position="792"/>
        <end position="841"/>
    </location>
</feature>